<protein>
    <submittedName>
        <fullName evidence="2">Uncharacterized protein</fullName>
    </submittedName>
</protein>
<sequence>MSVWRAHYLQVLQKASRRNDRIDRGRNTRKCRIRRRQMQPSVPATTMSRLQSGPRVGQQRPPTPHTERMAFSRVCGGWPLRKAIQHDQHASASYQLCHLPHCTCQTKLSTHSVRGKNALARYHAKTDKTISPCRYFFKIQVSF</sequence>
<evidence type="ECO:0000256" key="1">
    <source>
        <dbReference type="SAM" id="MobiDB-lite"/>
    </source>
</evidence>
<evidence type="ECO:0000313" key="2">
    <source>
        <dbReference type="EMBL" id="VDM28717.1"/>
    </source>
</evidence>
<dbReference type="EMBL" id="UYWY01003470">
    <property type="protein sequence ID" value="VDM28717.1"/>
    <property type="molecule type" value="Genomic_DNA"/>
</dbReference>
<gene>
    <name evidence="2" type="ORF">TCNE_LOCUS3000</name>
</gene>
<dbReference type="AlphaFoldDB" id="A0A3P7FKA6"/>
<feature type="compositionally biased region" description="Polar residues" evidence="1">
    <location>
        <begin position="38"/>
        <end position="51"/>
    </location>
</feature>
<proteinExistence type="predicted"/>
<organism evidence="2">
    <name type="scientific">Toxocara canis</name>
    <name type="common">Canine roundworm</name>
    <dbReference type="NCBI Taxonomy" id="6265"/>
    <lineage>
        <taxon>Eukaryota</taxon>
        <taxon>Metazoa</taxon>
        <taxon>Ecdysozoa</taxon>
        <taxon>Nematoda</taxon>
        <taxon>Chromadorea</taxon>
        <taxon>Rhabditida</taxon>
        <taxon>Spirurina</taxon>
        <taxon>Ascaridomorpha</taxon>
        <taxon>Ascaridoidea</taxon>
        <taxon>Toxocaridae</taxon>
        <taxon>Toxocara</taxon>
    </lineage>
</organism>
<accession>A0A3P7FKA6</accession>
<name>A0A3P7FKA6_TOXCA</name>
<reference evidence="2" key="1">
    <citation type="submission" date="2018-11" db="EMBL/GenBank/DDBJ databases">
        <authorList>
            <consortium name="Pathogen Informatics"/>
        </authorList>
    </citation>
    <scope>NUCLEOTIDE SEQUENCE [LARGE SCALE GENOMIC DNA]</scope>
</reference>
<feature type="region of interest" description="Disordered" evidence="1">
    <location>
        <begin position="36"/>
        <end position="66"/>
    </location>
</feature>